<evidence type="ECO:0000259" key="5">
    <source>
        <dbReference type="Pfam" id="PF13847"/>
    </source>
</evidence>
<evidence type="ECO:0000256" key="1">
    <source>
        <dbReference type="ARBA" id="ARBA00010633"/>
    </source>
</evidence>
<protein>
    <recommendedName>
        <fullName evidence="5">Methyltransferase domain-containing protein</fullName>
    </recommendedName>
</protein>
<dbReference type="Proteomes" id="UP000800036">
    <property type="component" value="Unassembled WGS sequence"/>
</dbReference>
<dbReference type="CDD" id="cd02440">
    <property type="entry name" value="AdoMet_MTases"/>
    <property type="match status" value="1"/>
</dbReference>
<reference evidence="6" key="1">
    <citation type="journal article" date="2020" name="Stud. Mycol.">
        <title>101 Dothideomycetes genomes: a test case for predicting lifestyles and emergence of pathogens.</title>
        <authorList>
            <person name="Haridas S."/>
            <person name="Albert R."/>
            <person name="Binder M."/>
            <person name="Bloem J."/>
            <person name="Labutti K."/>
            <person name="Salamov A."/>
            <person name="Andreopoulos B."/>
            <person name="Baker S."/>
            <person name="Barry K."/>
            <person name="Bills G."/>
            <person name="Bluhm B."/>
            <person name="Cannon C."/>
            <person name="Castanera R."/>
            <person name="Culley D."/>
            <person name="Daum C."/>
            <person name="Ezra D."/>
            <person name="Gonzalez J."/>
            <person name="Henrissat B."/>
            <person name="Kuo A."/>
            <person name="Liang C."/>
            <person name="Lipzen A."/>
            <person name="Lutzoni F."/>
            <person name="Magnuson J."/>
            <person name="Mondo S."/>
            <person name="Nolan M."/>
            <person name="Ohm R."/>
            <person name="Pangilinan J."/>
            <person name="Park H.-J."/>
            <person name="Ramirez L."/>
            <person name="Alfaro M."/>
            <person name="Sun H."/>
            <person name="Tritt A."/>
            <person name="Yoshinaga Y."/>
            <person name="Zwiers L.-H."/>
            <person name="Turgeon B."/>
            <person name="Goodwin S."/>
            <person name="Spatafora J."/>
            <person name="Crous P."/>
            <person name="Grigoriev I."/>
        </authorList>
    </citation>
    <scope>NUCLEOTIDE SEQUENCE</scope>
    <source>
        <strain evidence="6">CBS 107.79</strain>
    </source>
</reference>
<evidence type="ECO:0000256" key="3">
    <source>
        <dbReference type="ARBA" id="ARBA00022679"/>
    </source>
</evidence>
<comment type="similarity">
    <text evidence="1">Belongs to the ANT/ATPSC lysine N-methyltransferase family.</text>
</comment>
<accession>A0A6A5ULI9</accession>
<dbReference type="Gene3D" id="3.40.50.150">
    <property type="entry name" value="Vaccinia Virus protein VP39"/>
    <property type="match status" value="1"/>
</dbReference>
<dbReference type="InterPro" id="IPR026170">
    <property type="entry name" value="FAM173A/B"/>
</dbReference>
<evidence type="ECO:0000256" key="4">
    <source>
        <dbReference type="ARBA" id="ARBA00022691"/>
    </source>
</evidence>
<dbReference type="InterPro" id="IPR025714">
    <property type="entry name" value="Methyltranfer_dom"/>
</dbReference>
<dbReference type="GO" id="GO:0005739">
    <property type="term" value="C:mitochondrion"/>
    <property type="evidence" value="ECO:0007669"/>
    <property type="project" value="TreeGrafter"/>
</dbReference>
<dbReference type="GO" id="GO:0032259">
    <property type="term" value="P:methylation"/>
    <property type="evidence" value="ECO:0007669"/>
    <property type="project" value="UniProtKB-KW"/>
</dbReference>
<dbReference type="PANTHER" id="PTHR13610:SF11">
    <property type="entry name" value="METHYLTRANSFERASE DOMAIN-CONTAINING PROTEIN"/>
    <property type="match status" value="1"/>
</dbReference>
<sequence length="212" mass="22996">MLEANAVYDQEGAALFAFHDLNYIPFGFSSDEAPYIETPIATMRAAATLMGLDNSSDAMAGEKTVVCDLGCGDGDLLISLLRHINTFKTATPSNAIDSPRPQATGVGIDYSPALIEAAILASEKQAVHVAWRIYDFNADLDDIVNQLLTVQHVTHVFVYLTPKQLALPTVHNILVGLCKGGVMVCCYKYHPLYLKAARSDKLMELVVFDASS</sequence>
<evidence type="ECO:0000256" key="2">
    <source>
        <dbReference type="ARBA" id="ARBA00022603"/>
    </source>
</evidence>
<keyword evidence="4" id="KW-0949">S-adenosyl-L-methionine</keyword>
<dbReference type="GO" id="GO:0016279">
    <property type="term" value="F:protein-lysine N-methyltransferase activity"/>
    <property type="evidence" value="ECO:0007669"/>
    <property type="project" value="InterPro"/>
</dbReference>
<keyword evidence="3" id="KW-0808">Transferase</keyword>
<name>A0A6A5ULI9_9PLEO</name>
<proteinExistence type="inferred from homology"/>
<dbReference type="SUPFAM" id="SSF53335">
    <property type="entry name" value="S-adenosyl-L-methionine-dependent methyltransferases"/>
    <property type="match status" value="1"/>
</dbReference>
<organism evidence="6 7">
    <name type="scientific">Bimuria novae-zelandiae CBS 107.79</name>
    <dbReference type="NCBI Taxonomy" id="1447943"/>
    <lineage>
        <taxon>Eukaryota</taxon>
        <taxon>Fungi</taxon>
        <taxon>Dikarya</taxon>
        <taxon>Ascomycota</taxon>
        <taxon>Pezizomycotina</taxon>
        <taxon>Dothideomycetes</taxon>
        <taxon>Pleosporomycetidae</taxon>
        <taxon>Pleosporales</taxon>
        <taxon>Massarineae</taxon>
        <taxon>Didymosphaeriaceae</taxon>
        <taxon>Bimuria</taxon>
    </lineage>
</organism>
<keyword evidence="2" id="KW-0489">Methyltransferase</keyword>
<dbReference type="AlphaFoldDB" id="A0A6A5ULI9"/>
<evidence type="ECO:0000313" key="7">
    <source>
        <dbReference type="Proteomes" id="UP000800036"/>
    </source>
</evidence>
<dbReference type="InterPro" id="IPR029063">
    <property type="entry name" value="SAM-dependent_MTases_sf"/>
</dbReference>
<dbReference type="EMBL" id="ML976760">
    <property type="protein sequence ID" value="KAF1965554.1"/>
    <property type="molecule type" value="Genomic_DNA"/>
</dbReference>
<keyword evidence="7" id="KW-1185">Reference proteome</keyword>
<evidence type="ECO:0000313" key="6">
    <source>
        <dbReference type="EMBL" id="KAF1965554.1"/>
    </source>
</evidence>
<dbReference type="GO" id="GO:1905706">
    <property type="term" value="P:regulation of mitochondrial ATP synthesis coupled proton transport"/>
    <property type="evidence" value="ECO:0007669"/>
    <property type="project" value="TreeGrafter"/>
</dbReference>
<feature type="domain" description="Methyltransferase" evidence="5">
    <location>
        <begin position="62"/>
        <end position="141"/>
    </location>
</feature>
<dbReference type="OrthoDB" id="2905359at2759"/>
<dbReference type="PANTHER" id="PTHR13610">
    <property type="entry name" value="METHYLTRANSFERASE DOMAIN-CONTAINING PROTEIN"/>
    <property type="match status" value="1"/>
</dbReference>
<dbReference type="Pfam" id="PF13847">
    <property type="entry name" value="Methyltransf_31"/>
    <property type="match status" value="1"/>
</dbReference>
<gene>
    <name evidence="6" type="ORF">BU23DRAFT_561008</name>
</gene>